<feature type="compositionally biased region" description="Pro residues" evidence="1">
    <location>
        <begin position="202"/>
        <end position="214"/>
    </location>
</feature>
<dbReference type="AlphaFoldDB" id="M2TJT6"/>
<evidence type="ECO:0000313" key="3">
    <source>
        <dbReference type="EMBL" id="EMD97720.1"/>
    </source>
</evidence>
<protein>
    <recommendedName>
        <fullName evidence="5">Phytocyanin domain-containing protein</fullName>
    </recommendedName>
</protein>
<feature type="chain" id="PRO_5004026572" description="Phytocyanin domain-containing protein" evidence="2">
    <location>
        <begin position="18"/>
        <end position="257"/>
    </location>
</feature>
<reference evidence="3 4" key="1">
    <citation type="journal article" date="2012" name="PLoS Pathog.">
        <title>Diverse lifestyles and strategies of plant pathogenesis encoded in the genomes of eighteen Dothideomycetes fungi.</title>
        <authorList>
            <person name="Ohm R.A."/>
            <person name="Feau N."/>
            <person name="Henrissat B."/>
            <person name="Schoch C.L."/>
            <person name="Horwitz B.A."/>
            <person name="Barry K.W."/>
            <person name="Condon B.J."/>
            <person name="Copeland A.C."/>
            <person name="Dhillon B."/>
            <person name="Glaser F."/>
            <person name="Hesse C.N."/>
            <person name="Kosti I."/>
            <person name="LaButti K."/>
            <person name="Lindquist E.A."/>
            <person name="Lucas S."/>
            <person name="Salamov A.A."/>
            <person name="Bradshaw R.E."/>
            <person name="Ciuffetti L."/>
            <person name="Hamelin R.C."/>
            <person name="Kema G.H.J."/>
            <person name="Lawrence C."/>
            <person name="Scott J.A."/>
            <person name="Spatafora J.W."/>
            <person name="Turgeon B.G."/>
            <person name="de Wit P.J.G.M."/>
            <person name="Zhong S."/>
            <person name="Goodwin S.B."/>
            <person name="Grigoriev I.V."/>
        </authorList>
    </citation>
    <scope>NUCLEOTIDE SEQUENCE [LARGE SCALE GENOMIC DNA]</scope>
    <source>
        <strain evidence="4">C5 / ATCC 48332 / race O</strain>
    </source>
</reference>
<sequence length="257" mass="26110">MKYFTALPLAAAALASAEMMVMEVAPAPAADQKIHTVTVGGMKPVATGMAPKLEYTPDNIQANVGDMVVFEFLQKNHTVTQSTFAKPCNKMDGGMDSGFMPNADGMPGVTWNMTVATTEPLWFYCKQKNGFHCGKGMVFSINPPETGDKTMADFKTLAIKTNGTDLVEGGLQIVDPGAAAAPSTVSVVAGGGEAAATGTAPPSAPPAASPPPPAQVIAGSGMDGQGIACSCQCLCGVASFPPSAAINNFGGFAGMIA</sequence>
<evidence type="ECO:0000313" key="4">
    <source>
        <dbReference type="Proteomes" id="UP000016936"/>
    </source>
</evidence>
<evidence type="ECO:0000256" key="1">
    <source>
        <dbReference type="SAM" id="MobiDB-lite"/>
    </source>
</evidence>
<accession>M2TJT6</accession>
<dbReference type="InterPro" id="IPR052953">
    <property type="entry name" value="Ser-rich/MCO-related"/>
</dbReference>
<dbReference type="InterPro" id="IPR008972">
    <property type="entry name" value="Cupredoxin"/>
</dbReference>
<feature type="signal peptide" evidence="2">
    <location>
        <begin position="1"/>
        <end position="17"/>
    </location>
</feature>
<dbReference type="OrthoDB" id="1921208at2759"/>
<name>M2TJT6_COCH5</name>
<dbReference type="SUPFAM" id="SSF49503">
    <property type="entry name" value="Cupredoxins"/>
    <property type="match status" value="1"/>
</dbReference>
<feature type="region of interest" description="Disordered" evidence="1">
    <location>
        <begin position="192"/>
        <end position="217"/>
    </location>
</feature>
<dbReference type="eggNOG" id="ENOG502S40X">
    <property type="taxonomic scope" value="Eukaryota"/>
</dbReference>
<proteinExistence type="predicted"/>
<dbReference type="Gene3D" id="2.60.40.420">
    <property type="entry name" value="Cupredoxins - blue copper proteins"/>
    <property type="match status" value="1"/>
</dbReference>
<dbReference type="Proteomes" id="UP000016936">
    <property type="component" value="Unassembled WGS sequence"/>
</dbReference>
<gene>
    <name evidence="3" type="ORF">COCHEDRAFT_1200321</name>
</gene>
<dbReference type="PANTHER" id="PTHR34883">
    <property type="entry name" value="SERINE-RICH PROTEIN, PUTATIVE-RELATED-RELATED"/>
    <property type="match status" value="1"/>
</dbReference>
<keyword evidence="2" id="KW-0732">Signal</keyword>
<evidence type="ECO:0008006" key="5">
    <source>
        <dbReference type="Google" id="ProtNLM"/>
    </source>
</evidence>
<dbReference type="CDD" id="cd00920">
    <property type="entry name" value="Cupredoxin"/>
    <property type="match status" value="1"/>
</dbReference>
<dbReference type="OMA" id="GVTWNMT"/>
<reference evidence="4" key="2">
    <citation type="journal article" date="2013" name="PLoS Genet.">
        <title>Comparative genome structure, secondary metabolite, and effector coding capacity across Cochliobolus pathogens.</title>
        <authorList>
            <person name="Condon B.J."/>
            <person name="Leng Y."/>
            <person name="Wu D."/>
            <person name="Bushley K.E."/>
            <person name="Ohm R.A."/>
            <person name="Otillar R."/>
            <person name="Martin J."/>
            <person name="Schackwitz W."/>
            <person name="Grimwood J."/>
            <person name="MohdZainudin N."/>
            <person name="Xue C."/>
            <person name="Wang R."/>
            <person name="Manning V.A."/>
            <person name="Dhillon B."/>
            <person name="Tu Z.J."/>
            <person name="Steffenson B.J."/>
            <person name="Salamov A."/>
            <person name="Sun H."/>
            <person name="Lowry S."/>
            <person name="LaButti K."/>
            <person name="Han J."/>
            <person name="Copeland A."/>
            <person name="Lindquist E."/>
            <person name="Barry K."/>
            <person name="Schmutz J."/>
            <person name="Baker S.E."/>
            <person name="Ciuffetti L.M."/>
            <person name="Grigoriev I.V."/>
            <person name="Zhong S."/>
            <person name="Turgeon B.G."/>
        </authorList>
    </citation>
    <scope>NUCLEOTIDE SEQUENCE [LARGE SCALE GENOMIC DNA]</scope>
    <source>
        <strain evidence="4">C5 / ATCC 48332 / race O</strain>
    </source>
</reference>
<dbReference type="HOGENOM" id="CLU_053381_0_2_1"/>
<dbReference type="EMBL" id="KB445569">
    <property type="protein sequence ID" value="EMD97720.1"/>
    <property type="molecule type" value="Genomic_DNA"/>
</dbReference>
<keyword evidence="4" id="KW-1185">Reference proteome</keyword>
<organism evidence="3 4">
    <name type="scientific">Cochliobolus heterostrophus (strain C5 / ATCC 48332 / race O)</name>
    <name type="common">Southern corn leaf blight fungus</name>
    <name type="synonym">Bipolaris maydis</name>
    <dbReference type="NCBI Taxonomy" id="701091"/>
    <lineage>
        <taxon>Eukaryota</taxon>
        <taxon>Fungi</taxon>
        <taxon>Dikarya</taxon>
        <taxon>Ascomycota</taxon>
        <taxon>Pezizomycotina</taxon>
        <taxon>Dothideomycetes</taxon>
        <taxon>Pleosporomycetidae</taxon>
        <taxon>Pleosporales</taxon>
        <taxon>Pleosporineae</taxon>
        <taxon>Pleosporaceae</taxon>
        <taxon>Bipolaris</taxon>
    </lineage>
</organism>
<dbReference type="PANTHER" id="PTHR34883:SF4">
    <property type="entry name" value="CUPREDOXIN"/>
    <property type="match status" value="1"/>
</dbReference>
<dbReference type="STRING" id="701091.M2TJT6"/>
<feature type="compositionally biased region" description="Low complexity" evidence="1">
    <location>
        <begin position="192"/>
        <end position="201"/>
    </location>
</feature>
<evidence type="ECO:0000256" key="2">
    <source>
        <dbReference type="SAM" id="SignalP"/>
    </source>
</evidence>